<reference evidence="3 4" key="1">
    <citation type="submission" date="2021-06" db="EMBL/GenBank/DDBJ databases">
        <title>Gemonas diversity in paddy soil.</title>
        <authorList>
            <person name="Liu G."/>
        </authorList>
    </citation>
    <scope>NUCLEOTIDE SEQUENCE [LARGE SCALE GENOMIC DNA]</scope>
    <source>
        <strain evidence="3 4">RG10</strain>
    </source>
</reference>
<protein>
    <submittedName>
        <fullName evidence="3">Pilus assembly protein PilY</fullName>
    </submittedName>
</protein>
<dbReference type="EMBL" id="CP076723">
    <property type="protein sequence ID" value="QWV92034.1"/>
    <property type="molecule type" value="Genomic_DNA"/>
</dbReference>
<name>A0ABX8J5Q7_9BACT</name>
<keyword evidence="4" id="KW-1185">Reference proteome</keyword>
<feature type="signal peptide" evidence="2">
    <location>
        <begin position="1"/>
        <end position="29"/>
    </location>
</feature>
<keyword evidence="2" id="KW-0732">Signal</keyword>
<dbReference type="RefSeq" id="WP_216798857.1">
    <property type="nucleotide sequence ID" value="NZ_CP076723.1"/>
</dbReference>
<accession>A0ABX8J5Q7</accession>
<evidence type="ECO:0000313" key="4">
    <source>
        <dbReference type="Proteomes" id="UP000683557"/>
    </source>
</evidence>
<dbReference type="Proteomes" id="UP000683557">
    <property type="component" value="Chromosome"/>
</dbReference>
<sequence>MAKSMNRLLKKTLGVLALGAMLAPGAALAADPGDNWCITPPFISGGIKPNLLLMIDNSASMYDMGYIAGSTSTPPSYTCGTGSSSATVTSSYCFDNTYSNTQDYEGYFSKYDAATNTVSYPDYQFTGGKFVEISTGVPTSGGTYRTSYLYILMAGDASATPSTRKVDTFIANGRFLNWLSASKFDIEKKILTGGRYDAANAILKGESRGCVGRRFVKVVPAIPTLSFAVRGSTAVEGFYDPSTQGGDTRIEIFEGTYNQSACQCAVYNWANGNYGQASTNTTDCLGVTPSDNALATLNHAQQTCYQLKKNIQGLQAAGVALTSITDTQLWQGINIQDIKTACTNVYGDNKNPMPPSSITNESSGNYICTSAATHSNVVAPYNVNGANTTGFVGSCWNGSTDKFTGNDSCVKEETLHYCMGVNFAEVTDPSGTIPTSGNIPSVIMDAGVRALGSPLGPTSGGKCSLKANACSADADCLKVCSNNFSLNCTADTDCSSSGVCVSQNCNNSFPVKVGVSTVPSGVINDFSAGIRFGAMAFNNFGSASEASSTSTTMPIPAFCATSGKMCTIGGTDCSSSDGTCTAVTNKDGGYLDPNSFIGSSIGDHSTGLISFIDGIPAKTWTPFAEAYYNAIAYFVKDAAATTPTLNATKFTPTTAAIQAPLPSTQDSYSNVNPIQFRCQQNNILLITDGSSTADQNGTMTAKVTDASNYFRDPNTLTESGSTSGVCGSYAGSPYLHDLSYFAYHRNIFDPSQICHGTGATSCENAQTIKTHIVYNAPSSTNSTSVCDAYNQMNMTATNGGTTMKNPNNPAQLRSDLKDTLESIAAGASSGTAASILSNSEGSGANILQAVFYPKKVFADQTEANWIGEMQNLWYFVDPQINRSTIREDTDQNNVFDLIQDKVVSFRFDSTDNTTYAWVSQDLNGDGSGDTAEVKVDADAVKSIWRAGKKLWARPLTGTGARPRNIKTSINGTSLIDFSSSTFPVVGATGNAATLAPYLDVADEATATKLINYVHGVDQTGYRPRTVSIKETPTSTSVSGVWRLGDIISSTPRIQSNLKLNTYNMQAPSGYSDSSYDTYVGSEDYKNRGMVYVGANDGMLHAFNFGKLNVTATGTQKATLQKLASTDPALGEEMWAYIPKQALPYLKYYADVNYNHLYYIDGSTVLFDASIGAPSGVAGCTDATYYNCDKLNAVVDGSNNIDSSKNPWRSILIGGMGIGGASSASCTDPATNNCVPTPRMDPVETTKGLGFSSYFALDVSDPKNPSLLWEFKNDNLGFATTGPAIVRVGPKGKNGRWFAVFGSGPTGPIDTSGNQFQGRSNQRLKFFVVDLKTGLLVGDPLDGGVDNAFAGSMIGGSIDADRWDPYAVGNYQDDAILVGFTKKVGTGTSATWTDGGVIRIVTKNDTNPANWQVSKVVDGVGPVVTAISRLQDRKNMNLWYYFGTGRYYYRAGNSIDDYSSQRSIYGLKDPCYNTSAVPGNKIDPNCSTTISNSDITDQSTTISTSIGSGGWTIGLDASTTAYGAERVVSDAVTLTNGTVFVTTFEPTSDACGFGGNSFLWALGYNTGGRPSDAALSGKALIQLSTGEFKEVDLAQAFGSGASRQMRRSSTPMTGKPPADAFPVVSKSANKPVKKILHIQER</sequence>
<evidence type="ECO:0000256" key="1">
    <source>
        <dbReference type="SAM" id="MobiDB-lite"/>
    </source>
</evidence>
<feature type="region of interest" description="Disordered" evidence="1">
    <location>
        <begin position="1599"/>
        <end position="1622"/>
    </location>
</feature>
<evidence type="ECO:0000256" key="2">
    <source>
        <dbReference type="SAM" id="SignalP"/>
    </source>
</evidence>
<proteinExistence type="predicted"/>
<organism evidence="3 4">
    <name type="scientific">Geomonas oryzisoli</name>
    <dbReference type="NCBI Taxonomy" id="2847992"/>
    <lineage>
        <taxon>Bacteria</taxon>
        <taxon>Pseudomonadati</taxon>
        <taxon>Thermodesulfobacteriota</taxon>
        <taxon>Desulfuromonadia</taxon>
        <taxon>Geobacterales</taxon>
        <taxon>Geobacteraceae</taxon>
        <taxon>Geomonas</taxon>
    </lineage>
</organism>
<evidence type="ECO:0000313" key="3">
    <source>
        <dbReference type="EMBL" id="QWV92034.1"/>
    </source>
</evidence>
<feature type="chain" id="PRO_5047467389" evidence="2">
    <location>
        <begin position="30"/>
        <end position="1640"/>
    </location>
</feature>
<gene>
    <name evidence="3" type="ORF">KP004_12450</name>
</gene>